<dbReference type="InterPro" id="IPR050417">
    <property type="entry name" value="Sugar_Epim/Isomerase"/>
</dbReference>
<evidence type="ECO:0000313" key="5">
    <source>
        <dbReference type="EMBL" id="TMM45666.1"/>
    </source>
</evidence>
<dbReference type="Proteomes" id="UP000307702">
    <property type="component" value="Unassembled WGS sequence"/>
</dbReference>
<protein>
    <submittedName>
        <fullName evidence="5">TIM barrel protein</fullName>
    </submittedName>
</protein>
<gene>
    <name evidence="5" type="ORF">FCS21_07525</name>
</gene>
<dbReference type="InterPro" id="IPR013022">
    <property type="entry name" value="Xyl_isomerase-like_TIM-brl"/>
</dbReference>
<feature type="active site" description="Proton donor/acceptor" evidence="3">
    <location>
        <position position="143"/>
    </location>
</feature>
<comment type="caution">
    <text evidence="5">The sequence shown here is derived from an EMBL/GenBank/DDBJ whole genome shotgun (WGS) entry which is preliminary data.</text>
</comment>
<comment type="similarity">
    <text evidence="2">Belongs to the hyi family.</text>
</comment>
<name>A0A8H2JNM7_9GAMM</name>
<dbReference type="EMBL" id="SZVP01000005">
    <property type="protein sequence ID" value="TMM45666.1"/>
    <property type="molecule type" value="Genomic_DNA"/>
</dbReference>
<keyword evidence="1 2" id="KW-0413">Isomerase</keyword>
<dbReference type="GO" id="GO:0046487">
    <property type="term" value="P:glyoxylate metabolic process"/>
    <property type="evidence" value="ECO:0007669"/>
    <property type="project" value="TreeGrafter"/>
</dbReference>
<dbReference type="InterPro" id="IPR036237">
    <property type="entry name" value="Xyl_isomerase-like_sf"/>
</dbReference>
<evidence type="ECO:0000256" key="1">
    <source>
        <dbReference type="ARBA" id="ARBA00023235"/>
    </source>
</evidence>
<dbReference type="SUPFAM" id="SSF51658">
    <property type="entry name" value="Xylose isomerase-like"/>
    <property type="match status" value="1"/>
</dbReference>
<dbReference type="Gene3D" id="3.20.20.150">
    <property type="entry name" value="Divalent-metal-dependent TIM barrel enzymes"/>
    <property type="match status" value="1"/>
</dbReference>
<accession>A0A8H2JNM7</accession>
<keyword evidence="6" id="KW-1185">Reference proteome</keyword>
<dbReference type="Pfam" id="PF01261">
    <property type="entry name" value="AP_endonuc_2"/>
    <property type="match status" value="1"/>
</dbReference>
<dbReference type="AlphaFoldDB" id="A0A8H2JNM7"/>
<sequence>MMRLAANLSLMFTEVPLLERFQAAKNAGFEVVEIQFPYVESIADLVAAKSAAGVEVCLINVPADDLMVGGEGLAAVPEKQAQFVQALSLCAEYANALQVKMVNVLPGRCLDNARKAQYRDTLISNLSKAATFFAEHDILVTFEAVNTRDMPNFIIHNTQQMLDVMNEVAHDNLKMQFDVYHMQIMDGQVSNSIQQYGHLIGHIQFADLPGRGEPFTGELSFANIFANIRDSAYHGYVAAEYKPTVVTQNSLGWMKQLDIAWLAGTARVK</sequence>
<dbReference type="GO" id="GO:0008903">
    <property type="term" value="F:hydroxypyruvate isomerase activity"/>
    <property type="evidence" value="ECO:0007669"/>
    <property type="project" value="TreeGrafter"/>
</dbReference>
<evidence type="ECO:0000256" key="2">
    <source>
        <dbReference type="PIRNR" id="PIRNR006241"/>
    </source>
</evidence>
<dbReference type="FunFam" id="3.20.20.150:FF:000007">
    <property type="entry name" value="Hydroxypyruvate isomerase"/>
    <property type="match status" value="1"/>
</dbReference>
<dbReference type="OrthoDB" id="9786584at2"/>
<evidence type="ECO:0000259" key="4">
    <source>
        <dbReference type="Pfam" id="PF01261"/>
    </source>
</evidence>
<organism evidence="5 6">
    <name type="scientific">Colwellia ponticola</name>
    <dbReference type="NCBI Taxonomy" id="2304625"/>
    <lineage>
        <taxon>Bacteria</taxon>
        <taxon>Pseudomonadati</taxon>
        <taxon>Pseudomonadota</taxon>
        <taxon>Gammaproteobacteria</taxon>
        <taxon>Alteromonadales</taxon>
        <taxon>Colwelliaceae</taxon>
        <taxon>Colwellia</taxon>
    </lineage>
</organism>
<dbReference type="InterPro" id="IPR026040">
    <property type="entry name" value="HyI-like"/>
</dbReference>
<evidence type="ECO:0000313" key="6">
    <source>
        <dbReference type="Proteomes" id="UP000307702"/>
    </source>
</evidence>
<evidence type="ECO:0000256" key="3">
    <source>
        <dbReference type="PIRSR" id="PIRSR006241-50"/>
    </source>
</evidence>
<feature type="active site" description="Proton donor/acceptor" evidence="3">
    <location>
        <position position="240"/>
    </location>
</feature>
<reference evidence="5 6" key="1">
    <citation type="submission" date="2019-05" db="EMBL/GenBank/DDBJ databases">
        <title>Colwellia ponticola sp. nov., isolated from seawater.</title>
        <authorList>
            <person name="Yoon J.-H."/>
        </authorList>
    </citation>
    <scope>NUCLEOTIDE SEQUENCE [LARGE SCALE GENOMIC DNA]</scope>
    <source>
        <strain evidence="5 6">OISW-25</strain>
    </source>
</reference>
<proteinExistence type="inferred from homology"/>
<dbReference type="PANTHER" id="PTHR43489:SF6">
    <property type="entry name" value="HYDROXYPYRUVATE ISOMERASE-RELATED"/>
    <property type="match status" value="1"/>
</dbReference>
<dbReference type="PANTHER" id="PTHR43489">
    <property type="entry name" value="ISOMERASE"/>
    <property type="match status" value="1"/>
</dbReference>
<feature type="domain" description="Xylose isomerase-like TIM barrel" evidence="4">
    <location>
        <begin position="21"/>
        <end position="256"/>
    </location>
</feature>
<dbReference type="PIRSF" id="PIRSF006241">
    <property type="entry name" value="HyI"/>
    <property type="match status" value="1"/>
</dbReference>